<dbReference type="RefSeq" id="XP_062627416.1">
    <property type="nucleotide sequence ID" value="XM_062771432.1"/>
</dbReference>
<evidence type="ECO:0000256" key="8">
    <source>
        <dbReference type="ARBA" id="ARBA00023163"/>
    </source>
</evidence>
<keyword evidence="13" id="KW-1185">Reference proteome</keyword>
<evidence type="ECO:0000256" key="5">
    <source>
        <dbReference type="ARBA" id="ARBA00022771"/>
    </source>
</evidence>
<evidence type="ECO:0000313" key="13">
    <source>
        <dbReference type="Proteomes" id="UP000827549"/>
    </source>
</evidence>
<keyword evidence="12" id="KW-0251">Elongation factor</keyword>
<comment type="function">
    <text evidence="1 10">Transcription elongation factor implicated in the maintenance of proper chromatin structure in actively transcribed regions.</text>
</comment>
<evidence type="ECO:0000256" key="6">
    <source>
        <dbReference type="ARBA" id="ARBA00022833"/>
    </source>
</evidence>
<dbReference type="GO" id="GO:0008023">
    <property type="term" value="C:transcription elongation factor complex"/>
    <property type="evidence" value="ECO:0007669"/>
    <property type="project" value="TreeGrafter"/>
</dbReference>
<evidence type="ECO:0000256" key="9">
    <source>
        <dbReference type="ARBA" id="ARBA00023242"/>
    </source>
</evidence>
<dbReference type="Gene3D" id="2.20.25.190">
    <property type="match status" value="1"/>
</dbReference>
<evidence type="ECO:0000313" key="12">
    <source>
        <dbReference type="EMBL" id="WOO81384.1"/>
    </source>
</evidence>
<dbReference type="Pfam" id="PF05129">
    <property type="entry name" value="Zn_ribbon_Elf1"/>
    <property type="match status" value="1"/>
</dbReference>
<dbReference type="GO" id="GO:0003746">
    <property type="term" value="F:translation elongation factor activity"/>
    <property type="evidence" value="ECO:0007669"/>
    <property type="project" value="UniProtKB-KW"/>
</dbReference>
<keyword evidence="7 10" id="KW-0805">Transcription regulation</keyword>
<proteinExistence type="inferred from homology"/>
<keyword evidence="12" id="KW-0648">Protein biosynthesis</keyword>
<dbReference type="InterPro" id="IPR007808">
    <property type="entry name" value="Elf1"/>
</dbReference>
<dbReference type="GO" id="GO:0006368">
    <property type="term" value="P:transcription elongation by RNA polymerase II"/>
    <property type="evidence" value="ECO:0007669"/>
    <property type="project" value="TreeGrafter"/>
</dbReference>
<feature type="compositionally biased region" description="Basic and acidic residues" evidence="11">
    <location>
        <begin position="114"/>
        <end position="127"/>
    </location>
</feature>
<keyword evidence="8 10" id="KW-0804">Transcription</keyword>
<comment type="similarity">
    <text evidence="3 10">Belongs to the ELOF1 family.</text>
</comment>
<evidence type="ECO:0000256" key="11">
    <source>
        <dbReference type="SAM" id="MobiDB-lite"/>
    </source>
</evidence>
<evidence type="ECO:0000256" key="3">
    <source>
        <dbReference type="ARBA" id="ARBA00009730"/>
    </source>
</evidence>
<keyword evidence="4 10" id="KW-0479">Metal-binding</keyword>
<dbReference type="PANTHER" id="PTHR20934:SF0">
    <property type="entry name" value="TRANSCRIPTION ELONGATION FACTOR 1 HOMOLOG"/>
    <property type="match status" value="1"/>
</dbReference>
<evidence type="ECO:0000256" key="7">
    <source>
        <dbReference type="ARBA" id="ARBA00023015"/>
    </source>
</evidence>
<protein>
    <recommendedName>
        <fullName evidence="10">Transcription elongation factor 1 homolog</fullName>
    </recommendedName>
</protein>
<keyword evidence="6 10" id="KW-0862">Zinc</keyword>
<dbReference type="SUPFAM" id="SSF57783">
    <property type="entry name" value="Zinc beta-ribbon"/>
    <property type="match status" value="1"/>
</dbReference>
<evidence type="ECO:0000256" key="10">
    <source>
        <dbReference type="RuleBase" id="RU364033"/>
    </source>
</evidence>
<sequence length="165" mass="18652">MGKRKSSKKPMVRKQNEPLSTTFKCLFCHHEKSVMAKIDRQAMFGHLSCKACGQKFSTPINNLSAAVDVYCDWVDACEELRVKQPPKKAKAAPRSRTPPPASALADDDDDDDIDHLASARRDKESKRKSARSAYDDDDEDDDVDDDRARKVARRAYDDDDDDDED</sequence>
<feature type="compositionally biased region" description="Basic residues" evidence="11">
    <location>
        <begin position="84"/>
        <end position="93"/>
    </location>
</feature>
<dbReference type="GO" id="GO:0008270">
    <property type="term" value="F:zinc ion binding"/>
    <property type="evidence" value="ECO:0007669"/>
    <property type="project" value="UniProtKB-KW"/>
</dbReference>
<evidence type="ECO:0000256" key="4">
    <source>
        <dbReference type="ARBA" id="ARBA00022723"/>
    </source>
</evidence>
<evidence type="ECO:0000256" key="1">
    <source>
        <dbReference type="ARBA" id="ARBA00003357"/>
    </source>
</evidence>
<dbReference type="EMBL" id="CP086716">
    <property type="protein sequence ID" value="WOO81384.1"/>
    <property type="molecule type" value="Genomic_DNA"/>
</dbReference>
<dbReference type="GO" id="GO:0000993">
    <property type="term" value="F:RNA polymerase II complex binding"/>
    <property type="evidence" value="ECO:0007669"/>
    <property type="project" value="TreeGrafter"/>
</dbReference>
<keyword evidence="5 10" id="KW-0863">Zinc-finger</keyword>
<dbReference type="InterPro" id="IPR038567">
    <property type="entry name" value="T_Elf1_sf"/>
</dbReference>
<feature type="compositionally biased region" description="Acidic residues" evidence="11">
    <location>
        <begin position="135"/>
        <end position="145"/>
    </location>
</feature>
<gene>
    <name evidence="12" type="primary">ELF1</name>
    <name evidence="12" type="ORF">LOC62_03G004914</name>
</gene>
<keyword evidence="9 10" id="KW-0539">Nucleus</keyword>
<organism evidence="12 13">
    <name type="scientific">Vanrija pseudolonga</name>
    <dbReference type="NCBI Taxonomy" id="143232"/>
    <lineage>
        <taxon>Eukaryota</taxon>
        <taxon>Fungi</taxon>
        <taxon>Dikarya</taxon>
        <taxon>Basidiomycota</taxon>
        <taxon>Agaricomycotina</taxon>
        <taxon>Tremellomycetes</taxon>
        <taxon>Trichosporonales</taxon>
        <taxon>Trichosporonaceae</taxon>
        <taxon>Vanrija</taxon>
    </lineage>
</organism>
<dbReference type="FunFam" id="2.20.25.190:FF:000001">
    <property type="entry name" value="Transcription elongation factor 1 homolog"/>
    <property type="match status" value="1"/>
</dbReference>
<reference evidence="12" key="1">
    <citation type="submission" date="2023-10" db="EMBL/GenBank/DDBJ databases">
        <authorList>
            <person name="Noh H."/>
        </authorList>
    </citation>
    <scope>NUCLEOTIDE SEQUENCE</scope>
    <source>
        <strain evidence="12">DUCC4014</strain>
    </source>
</reference>
<dbReference type="PANTHER" id="PTHR20934">
    <property type="entry name" value="TRANSCRIPTION ELONGATION FACTOR 1 HOMOLOG"/>
    <property type="match status" value="1"/>
</dbReference>
<comment type="subcellular location">
    <subcellularLocation>
        <location evidence="2 10">Nucleus</location>
    </subcellularLocation>
</comment>
<dbReference type="GeneID" id="87808146"/>
<evidence type="ECO:0000256" key="2">
    <source>
        <dbReference type="ARBA" id="ARBA00004123"/>
    </source>
</evidence>
<dbReference type="AlphaFoldDB" id="A0AAF0YCL8"/>
<feature type="region of interest" description="Disordered" evidence="11">
    <location>
        <begin position="82"/>
        <end position="165"/>
    </location>
</feature>
<accession>A0AAF0YCL8</accession>
<name>A0AAF0YCL8_9TREE</name>
<dbReference type="Proteomes" id="UP000827549">
    <property type="component" value="Chromosome 3"/>
</dbReference>